<dbReference type="AlphaFoldDB" id="A0A6A9UYT1"/>
<dbReference type="SMART" id="SM00903">
    <property type="entry name" value="Flavin_Reduct"/>
    <property type="match status" value="1"/>
</dbReference>
<feature type="domain" description="Flavin reductase like" evidence="2">
    <location>
        <begin position="23"/>
        <end position="170"/>
    </location>
</feature>
<dbReference type="RefSeq" id="WP_331714829.1">
    <property type="nucleotide sequence ID" value="NZ_WPCU01000010.1"/>
</dbReference>
<dbReference type="InterPro" id="IPR002563">
    <property type="entry name" value="Flavin_Rdtase-like_dom"/>
</dbReference>
<dbReference type="GO" id="GO:0016646">
    <property type="term" value="F:oxidoreductase activity, acting on the CH-NH group of donors, NAD or NADP as acceptor"/>
    <property type="evidence" value="ECO:0007669"/>
    <property type="project" value="UniProtKB-ARBA"/>
</dbReference>
<dbReference type="Proteomes" id="UP000435304">
    <property type="component" value="Unassembled WGS sequence"/>
</dbReference>
<name>A0A6A9UYT1_9ACTN</name>
<gene>
    <name evidence="3" type="ORF">GC722_13650</name>
</gene>
<keyword evidence="4" id="KW-1185">Reference proteome</keyword>
<dbReference type="EMBL" id="WPCU01000010">
    <property type="protein sequence ID" value="MVA77062.1"/>
    <property type="molecule type" value="Genomic_DNA"/>
</dbReference>
<organism evidence="3 4">
    <name type="scientific">Auraticoccus cholistanensis</name>
    <dbReference type="NCBI Taxonomy" id="2656650"/>
    <lineage>
        <taxon>Bacteria</taxon>
        <taxon>Bacillati</taxon>
        <taxon>Actinomycetota</taxon>
        <taxon>Actinomycetes</taxon>
        <taxon>Propionibacteriales</taxon>
        <taxon>Propionibacteriaceae</taxon>
        <taxon>Auraticoccus</taxon>
    </lineage>
</organism>
<evidence type="ECO:0000256" key="1">
    <source>
        <dbReference type="SAM" id="MobiDB-lite"/>
    </source>
</evidence>
<dbReference type="InterPro" id="IPR012349">
    <property type="entry name" value="Split_barrel_FMN-bd"/>
</dbReference>
<dbReference type="Gene3D" id="2.30.110.10">
    <property type="entry name" value="Electron Transport, Fmn-binding Protein, Chain A"/>
    <property type="match status" value="1"/>
</dbReference>
<dbReference type="GO" id="GO:0010181">
    <property type="term" value="F:FMN binding"/>
    <property type="evidence" value="ECO:0007669"/>
    <property type="project" value="InterPro"/>
</dbReference>
<protein>
    <submittedName>
        <fullName evidence="3">Flavin reductase</fullName>
    </submittedName>
</protein>
<feature type="compositionally biased region" description="Basic and acidic residues" evidence="1">
    <location>
        <begin position="1"/>
        <end position="20"/>
    </location>
</feature>
<accession>A0A6A9UYT1</accession>
<evidence type="ECO:0000313" key="3">
    <source>
        <dbReference type="EMBL" id="MVA77062.1"/>
    </source>
</evidence>
<dbReference type="SUPFAM" id="SSF50475">
    <property type="entry name" value="FMN-binding split barrel"/>
    <property type="match status" value="1"/>
</dbReference>
<proteinExistence type="predicted"/>
<reference evidence="3 4" key="1">
    <citation type="submission" date="2019-12" db="EMBL/GenBank/DDBJ databases">
        <title>Auraticoccus cholistani sp. nov., an actinomycete isolated from soil of Cholistan desert.</title>
        <authorList>
            <person name="Cheema M.T."/>
        </authorList>
    </citation>
    <scope>NUCLEOTIDE SEQUENCE [LARGE SCALE GENOMIC DNA]</scope>
    <source>
        <strain evidence="3 4">F435</strain>
    </source>
</reference>
<sequence length="171" mass="18037">MTIHSEHPFATPEEGRDPLRRLRGRLPSPVTVWTCGEGAGREGWTLSSVLLADGDPGQVLGLLDADSDLAEELLPGTPLVVNVLAAGQGPVADAFARLAPSPGGPFRTGSWQQSEHGPRLVGAQGWVSARVLAEEPLQAGWFRLVRAAVDAVEVDPTVGGLVHHRGRYSAS</sequence>
<evidence type="ECO:0000313" key="4">
    <source>
        <dbReference type="Proteomes" id="UP000435304"/>
    </source>
</evidence>
<dbReference type="Pfam" id="PF01613">
    <property type="entry name" value="Flavin_Reduct"/>
    <property type="match status" value="1"/>
</dbReference>
<evidence type="ECO:0000259" key="2">
    <source>
        <dbReference type="SMART" id="SM00903"/>
    </source>
</evidence>
<feature type="region of interest" description="Disordered" evidence="1">
    <location>
        <begin position="1"/>
        <end position="23"/>
    </location>
</feature>
<comment type="caution">
    <text evidence="3">The sequence shown here is derived from an EMBL/GenBank/DDBJ whole genome shotgun (WGS) entry which is preliminary data.</text>
</comment>